<dbReference type="PANTHER" id="PTHR44167">
    <property type="entry name" value="OVARIAN-SPECIFIC SERINE/THREONINE-PROTEIN KINASE LOK-RELATED"/>
    <property type="match status" value="1"/>
</dbReference>
<name>A0A0U1LK23_TALIS</name>
<dbReference type="GO" id="GO:0005634">
    <property type="term" value="C:nucleus"/>
    <property type="evidence" value="ECO:0007669"/>
    <property type="project" value="TreeGrafter"/>
</dbReference>
<gene>
    <name evidence="2" type="ORF">PISL3812_00699</name>
</gene>
<evidence type="ECO:0000259" key="1">
    <source>
        <dbReference type="PROSITE" id="PS50011"/>
    </source>
</evidence>
<dbReference type="AlphaFoldDB" id="A0A0U1LK23"/>
<feature type="domain" description="Protein kinase" evidence="1">
    <location>
        <begin position="1"/>
        <end position="131"/>
    </location>
</feature>
<dbReference type="GO" id="GO:0005524">
    <property type="term" value="F:ATP binding"/>
    <property type="evidence" value="ECO:0007669"/>
    <property type="project" value="InterPro"/>
</dbReference>
<dbReference type="STRING" id="28573.A0A0U1LK23"/>
<proteinExistence type="predicted"/>
<dbReference type="GO" id="GO:0044773">
    <property type="term" value="P:mitotic DNA damage checkpoint signaling"/>
    <property type="evidence" value="ECO:0007669"/>
    <property type="project" value="TreeGrafter"/>
</dbReference>
<evidence type="ECO:0000313" key="2">
    <source>
        <dbReference type="EMBL" id="CRG83348.1"/>
    </source>
</evidence>
<dbReference type="GO" id="GO:0004674">
    <property type="term" value="F:protein serine/threonine kinase activity"/>
    <property type="evidence" value="ECO:0007669"/>
    <property type="project" value="TreeGrafter"/>
</dbReference>
<dbReference type="OrthoDB" id="4062651at2759"/>
<dbReference type="Pfam" id="PF00069">
    <property type="entry name" value="Pkinase"/>
    <property type="match status" value="1"/>
</dbReference>
<dbReference type="InterPro" id="IPR011009">
    <property type="entry name" value="Kinase-like_dom_sf"/>
</dbReference>
<reference evidence="2 3" key="1">
    <citation type="submission" date="2015-04" db="EMBL/GenBank/DDBJ databases">
        <authorList>
            <person name="Syromyatnikov M.Y."/>
            <person name="Popov V.N."/>
        </authorList>
    </citation>
    <scope>NUCLEOTIDE SEQUENCE [LARGE SCALE GENOMIC DNA]</scope>
    <source>
        <strain evidence="2">WF-38-12</strain>
    </source>
</reference>
<keyword evidence="3" id="KW-1185">Reference proteome</keyword>
<dbReference type="PROSITE" id="PS50011">
    <property type="entry name" value="PROTEIN_KINASE_DOM"/>
    <property type="match status" value="1"/>
</dbReference>
<accession>A0A0U1LK23</accession>
<dbReference type="SUPFAM" id="SSF56112">
    <property type="entry name" value="Protein kinase-like (PK-like)"/>
    <property type="match status" value="1"/>
</dbReference>
<organism evidence="2 3">
    <name type="scientific">Talaromyces islandicus</name>
    <name type="common">Penicillium islandicum</name>
    <dbReference type="NCBI Taxonomy" id="28573"/>
    <lineage>
        <taxon>Eukaryota</taxon>
        <taxon>Fungi</taxon>
        <taxon>Dikarya</taxon>
        <taxon>Ascomycota</taxon>
        <taxon>Pezizomycotina</taxon>
        <taxon>Eurotiomycetes</taxon>
        <taxon>Eurotiomycetidae</taxon>
        <taxon>Eurotiales</taxon>
        <taxon>Trichocomaceae</taxon>
        <taxon>Talaromyces</taxon>
        <taxon>Talaromyces sect. Islandici</taxon>
    </lineage>
</organism>
<dbReference type="InterPro" id="IPR000719">
    <property type="entry name" value="Prot_kinase_dom"/>
</dbReference>
<dbReference type="Gene3D" id="1.10.510.10">
    <property type="entry name" value="Transferase(Phosphotransferase) domain 1"/>
    <property type="match status" value="1"/>
</dbReference>
<evidence type="ECO:0000313" key="3">
    <source>
        <dbReference type="Proteomes" id="UP000054383"/>
    </source>
</evidence>
<dbReference type="PANTHER" id="PTHR44167:SF24">
    <property type="entry name" value="SERINE_THREONINE-PROTEIN KINASE CHK2"/>
    <property type="match status" value="1"/>
</dbReference>
<dbReference type="Proteomes" id="UP000054383">
    <property type="component" value="Unassembled WGS sequence"/>
</dbReference>
<protein>
    <recommendedName>
        <fullName evidence="1">Protein kinase domain-containing protein</fullName>
    </recommendedName>
</protein>
<dbReference type="EMBL" id="CVMT01000001">
    <property type="protein sequence ID" value="CRG83348.1"/>
    <property type="molecule type" value="Genomic_DNA"/>
</dbReference>
<sequence length="131" mass="14617">MLRELDIEKQLYTSLIAEAQVLEDLSQHPHPNLIGYHGCRVVRDHITGLVLDKHPHDLQTCIRNGNMALDKTQFMDALESVIQHLHSLGWAHNDLTPANILVSESGAPILIDFGGCQKLGTKLYSRDEGVD</sequence>